<dbReference type="GeneID" id="6085642"/>
<dbReference type="Proteomes" id="UP000001194">
    <property type="component" value="Unassembled WGS sequence"/>
</dbReference>
<dbReference type="HOGENOM" id="CLU_1845448_0_0_1"/>
<accession>B0E1D0</accession>
<gene>
    <name evidence="2" type="ORF">LACBIDRAFT_316657</name>
</gene>
<reference evidence="2 3" key="1">
    <citation type="journal article" date="2008" name="Nature">
        <title>The genome of Laccaria bicolor provides insights into mycorrhizal symbiosis.</title>
        <authorList>
            <person name="Martin F."/>
            <person name="Aerts A."/>
            <person name="Ahren D."/>
            <person name="Brun A."/>
            <person name="Danchin E.G.J."/>
            <person name="Duchaussoy F."/>
            <person name="Gibon J."/>
            <person name="Kohler A."/>
            <person name="Lindquist E."/>
            <person name="Pereda V."/>
            <person name="Salamov A."/>
            <person name="Shapiro H.J."/>
            <person name="Wuyts J."/>
            <person name="Blaudez D."/>
            <person name="Buee M."/>
            <person name="Brokstein P."/>
            <person name="Canbaeck B."/>
            <person name="Cohen D."/>
            <person name="Courty P.E."/>
            <person name="Coutinho P.M."/>
            <person name="Delaruelle C."/>
            <person name="Detter J.C."/>
            <person name="Deveau A."/>
            <person name="DiFazio S."/>
            <person name="Duplessis S."/>
            <person name="Fraissinet-Tachet L."/>
            <person name="Lucic E."/>
            <person name="Frey-Klett P."/>
            <person name="Fourrey C."/>
            <person name="Feussner I."/>
            <person name="Gay G."/>
            <person name="Grimwood J."/>
            <person name="Hoegger P.J."/>
            <person name="Jain P."/>
            <person name="Kilaru S."/>
            <person name="Labbe J."/>
            <person name="Lin Y.C."/>
            <person name="Legue V."/>
            <person name="Le Tacon F."/>
            <person name="Marmeisse R."/>
            <person name="Melayah D."/>
            <person name="Montanini B."/>
            <person name="Muratet M."/>
            <person name="Nehls U."/>
            <person name="Niculita-Hirzel H."/>
            <person name="Oudot-Le Secq M.P."/>
            <person name="Peter M."/>
            <person name="Quesneville H."/>
            <person name="Rajashekar B."/>
            <person name="Reich M."/>
            <person name="Rouhier N."/>
            <person name="Schmutz J."/>
            <person name="Yin T."/>
            <person name="Chalot M."/>
            <person name="Henrissat B."/>
            <person name="Kuees U."/>
            <person name="Lucas S."/>
            <person name="Van de Peer Y."/>
            <person name="Podila G.K."/>
            <person name="Polle A."/>
            <person name="Pukkila P.J."/>
            <person name="Richardson P.M."/>
            <person name="Rouze P."/>
            <person name="Sanders I.R."/>
            <person name="Stajich J.E."/>
            <person name="Tunlid A."/>
            <person name="Tuskan G."/>
            <person name="Grigoriev I.V."/>
        </authorList>
    </citation>
    <scope>NUCLEOTIDE SEQUENCE [LARGE SCALE GENOMIC DNA]</scope>
    <source>
        <strain evidence="3">S238N-H82 / ATCC MYA-4686</strain>
    </source>
</reference>
<dbReference type="KEGG" id="lbc:LACBIDRAFT_316657"/>
<sequence length="139" mass="14919">MTGFPVAATCYVLGIANLTLIQTSIFTQYALLRIVPHLSSHAFPDNQSRQILTAEGLYNSTPMIGSDCGGQTRASHRCHRLQAGHQRFKSRSTTVTTPNGPTVQRAEMLPGTPSSLLKIDPILSEGFSPPASNPLPSTT</sequence>
<dbReference type="AlphaFoldDB" id="B0E1D0"/>
<evidence type="ECO:0000256" key="1">
    <source>
        <dbReference type="SAM" id="MobiDB-lite"/>
    </source>
</evidence>
<name>B0E1D0_LACBS</name>
<keyword evidence="3" id="KW-1185">Reference proteome</keyword>
<dbReference type="EMBL" id="DS547166">
    <property type="protein sequence ID" value="EDQ99359.1"/>
    <property type="molecule type" value="Genomic_DNA"/>
</dbReference>
<dbReference type="RefSeq" id="XP_001890005.1">
    <property type="nucleotide sequence ID" value="XM_001889970.1"/>
</dbReference>
<feature type="compositionally biased region" description="Polar residues" evidence="1">
    <location>
        <begin position="91"/>
        <end position="102"/>
    </location>
</feature>
<protein>
    <submittedName>
        <fullName evidence="2">Predicted protein</fullName>
    </submittedName>
</protein>
<proteinExistence type="predicted"/>
<organism evidence="3">
    <name type="scientific">Laccaria bicolor (strain S238N-H82 / ATCC MYA-4686)</name>
    <name type="common">Bicoloured deceiver</name>
    <name type="synonym">Laccaria laccata var. bicolor</name>
    <dbReference type="NCBI Taxonomy" id="486041"/>
    <lineage>
        <taxon>Eukaryota</taxon>
        <taxon>Fungi</taxon>
        <taxon>Dikarya</taxon>
        <taxon>Basidiomycota</taxon>
        <taxon>Agaricomycotina</taxon>
        <taxon>Agaricomycetes</taxon>
        <taxon>Agaricomycetidae</taxon>
        <taxon>Agaricales</taxon>
        <taxon>Agaricineae</taxon>
        <taxon>Hydnangiaceae</taxon>
        <taxon>Laccaria</taxon>
    </lineage>
</organism>
<dbReference type="InParanoid" id="B0E1D0"/>
<feature type="region of interest" description="Disordered" evidence="1">
    <location>
        <begin position="83"/>
        <end position="139"/>
    </location>
</feature>
<evidence type="ECO:0000313" key="2">
    <source>
        <dbReference type="EMBL" id="EDQ99359.1"/>
    </source>
</evidence>
<evidence type="ECO:0000313" key="3">
    <source>
        <dbReference type="Proteomes" id="UP000001194"/>
    </source>
</evidence>